<evidence type="ECO:0000259" key="10">
    <source>
        <dbReference type="PROSITE" id="PS50929"/>
    </source>
</evidence>
<comment type="caution">
    <text evidence="11">The sequence shown here is derived from an EMBL/GenBank/DDBJ whole genome shotgun (WGS) entry which is preliminary data.</text>
</comment>
<dbReference type="InterPro" id="IPR017871">
    <property type="entry name" value="ABC_transporter-like_CS"/>
</dbReference>
<dbReference type="CDD" id="cd18577">
    <property type="entry name" value="ABC_6TM_Pgp_ABCB1_D1_like"/>
    <property type="match status" value="1"/>
</dbReference>
<feature type="domain" description="ABC transmembrane type-1" evidence="10">
    <location>
        <begin position="49"/>
        <end position="339"/>
    </location>
</feature>
<name>A0ABY6U4N3_BIOOC</name>
<dbReference type="PANTHER" id="PTHR43394:SF1">
    <property type="entry name" value="ATP-BINDING CASSETTE SUB-FAMILY B MEMBER 10, MITOCHONDRIAL"/>
    <property type="match status" value="1"/>
</dbReference>
<feature type="region of interest" description="Disordered" evidence="7">
    <location>
        <begin position="627"/>
        <end position="651"/>
    </location>
</feature>
<sequence length="1270" mass="139055">MGHSNEKSDVCPASAADESAKAVEQNDPFSSYFRIFRYAGSAEYAMQGLATLYALASGVCMAMVNLVFGQFITVITDYVTGKSTPDKFRDDAARLALYFFLIGIGRFIVCYGYSTLYTIAAYRITRNIRHLYLKSALSQEIAYFDAGTSGSIAMQATSNGKHIQGGISEKLGMVCQGLSAFISAFVLAFVTQWKLTLICCCIAPATLLVMGVCSTFEAAIETKILHVTAQGGSFVESIFSTAKTVQAFDLRERLMENFDKYLQEARALGDKKSFVMGCMFSTEYFIIFAGMGLCFWQAIGMLARGEVDKPGDVFIVLMSVIIASSSLTAIAPYLIDFSRAASAAAELFHLIDRTSTINPFDKGGEQPAEVVGTISLEGISFSYPMRPGVKVLDNFTLQVPAGKVTALVGASGSGKSTIIGLIERWYNPDAGTILLDGMPIDKLNLGWLRKHIRLVQQEPVLFAGTVFDNIANGLVGTDWENRSREEKLAKVTEAAKIAFAHEFISALPNGYDTVIGERGGLLSGGQKQRVAIARSVVSQPKILLLDEATSALDPHAETVVQQALNNVSKGRTTITIAHKLATIRNADNIVVMGSGHIIEQGTHDDLLKTDGAYARLVKAQDLSVSANTLSGSDSTDTGTEEEDHGNLEMTKTETRYSLVTKERMDSNSRRDDYNDWKPYGFLHTLWKLVISSPELKWVYLILVSACLLSAASYPGQAILMSSFIDVFKYTGEEMRKKGNFFALMFLAIACGCLVVYFVLGFTSNIVAQTLNQKYRRQIVHGILRQDLQFFDRPENTTGALMSRTDSYPQAVFELMGFNVAMILIAVIGVLSCCALALAYGWRLGVVIIFAGLPPMLLSGYARIRMEAAMDRKISKRFSMSASIASEAVNAIRTVSSLAIEESILERYTSELDHAISDSTKPITFIMVMFAFTQSVEYFFQALGFWYGCRLVSFGDLSMVNFFTAFLGVFFSGQQASILFGFSSSMTKATNAANYIFWLEQLNPLITDTDENRNMGPNAMEAIDLNNVQFSYPMRPHARVLRGIDLKVKKGQFVAFAGASGCGKSTMISMLERYYDPVKGQIAVDGTPLCDMNPWKYRQDVALVQQEPTLYPGSIRQNISMGVPAGHTSTVGDEAIIAACRSANAWDFICSLPDGLDTNCGTNGLQMSGGQRQRIAIARALIRNPKLLLLDEATSALDTQSERIVQEALNTVAATGHRTTIAVAHRLSTIRHADRIFVFHGGKIAAEGTHAELIETSEMYRKMCEAQNLEG</sequence>
<feature type="transmembrane region" description="Helical" evidence="8">
    <location>
        <begin position="95"/>
        <end position="120"/>
    </location>
</feature>
<dbReference type="Pfam" id="PF00005">
    <property type="entry name" value="ABC_tran"/>
    <property type="match status" value="2"/>
</dbReference>
<keyword evidence="6 8" id="KW-0472">Membrane</keyword>
<organism evidence="11 12">
    <name type="scientific">Bionectria ochroleuca</name>
    <name type="common">Gliocladium roseum</name>
    <dbReference type="NCBI Taxonomy" id="29856"/>
    <lineage>
        <taxon>Eukaryota</taxon>
        <taxon>Fungi</taxon>
        <taxon>Dikarya</taxon>
        <taxon>Ascomycota</taxon>
        <taxon>Pezizomycotina</taxon>
        <taxon>Sordariomycetes</taxon>
        <taxon>Hypocreomycetidae</taxon>
        <taxon>Hypocreales</taxon>
        <taxon>Bionectriaceae</taxon>
        <taxon>Clonostachys</taxon>
    </lineage>
</organism>
<keyword evidence="5 8" id="KW-1133">Transmembrane helix</keyword>
<keyword evidence="12" id="KW-1185">Reference proteome</keyword>
<feature type="transmembrane region" description="Helical" evidence="8">
    <location>
        <begin position="843"/>
        <end position="863"/>
    </location>
</feature>
<feature type="transmembrane region" description="Helical" evidence="8">
    <location>
        <begin position="810"/>
        <end position="837"/>
    </location>
</feature>
<dbReference type="Pfam" id="PF00664">
    <property type="entry name" value="ABC_membrane"/>
    <property type="match status" value="2"/>
</dbReference>
<dbReference type="SUPFAM" id="SSF52540">
    <property type="entry name" value="P-loop containing nucleoside triphosphate hydrolases"/>
    <property type="match status" value="2"/>
</dbReference>
<keyword evidence="2 8" id="KW-0812">Transmembrane</keyword>
<protein>
    <recommendedName>
        <fullName evidence="13">ABC transporter</fullName>
    </recommendedName>
</protein>
<dbReference type="Proteomes" id="UP000766486">
    <property type="component" value="Unassembled WGS sequence"/>
</dbReference>
<feature type="transmembrane region" description="Helical" evidence="8">
    <location>
        <begin position="52"/>
        <end position="75"/>
    </location>
</feature>
<feature type="transmembrane region" description="Helical" evidence="8">
    <location>
        <begin position="274"/>
        <end position="299"/>
    </location>
</feature>
<dbReference type="CDD" id="cd03249">
    <property type="entry name" value="ABC_MTABC3_MDL1_MDL2"/>
    <property type="match status" value="2"/>
</dbReference>
<evidence type="ECO:0000256" key="4">
    <source>
        <dbReference type="ARBA" id="ARBA00022840"/>
    </source>
</evidence>
<dbReference type="InterPro" id="IPR003593">
    <property type="entry name" value="AAA+_ATPase"/>
</dbReference>
<dbReference type="InterPro" id="IPR036640">
    <property type="entry name" value="ABC1_TM_sf"/>
</dbReference>
<evidence type="ECO:0000256" key="8">
    <source>
        <dbReference type="SAM" id="Phobius"/>
    </source>
</evidence>
<dbReference type="InterPro" id="IPR003439">
    <property type="entry name" value="ABC_transporter-like_ATP-bd"/>
</dbReference>
<evidence type="ECO:0000256" key="5">
    <source>
        <dbReference type="ARBA" id="ARBA00022989"/>
    </source>
</evidence>
<feature type="transmembrane region" description="Helical" evidence="8">
    <location>
        <begin position="314"/>
        <end position="335"/>
    </location>
</feature>
<dbReference type="InterPro" id="IPR039421">
    <property type="entry name" value="Type_1_exporter"/>
</dbReference>
<feature type="transmembrane region" description="Helical" evidence="8">
    <location>
        <begin position="740"/>
        <end position="767"/>
    </location>
</feature>
<evidence type="ECO:0000256" key="7">
    <source>
        <dbReference type="SAM" id="MobiDB-lite"/>
    </source>
</evidence>
<dbReference type="Gene3D" id="3.40.50.300">
    <property type="entry name" value="P-loop containing nucleotide triphosphate hydrolases"/>
    <property type="match status" value="2"/>
</dbReference>
<dbReference type="Gene3D" id="1.20.1560.10">
    <property type="entry name" value="ABC transporter type 1, transmembrane domain"/>
    <property type="match status" value="1"/>
</dbReference>
<feature type="transmembrane region" description="Helical" evidence="8">
    <location>
        <begin position="171"/>
        <end position="189"/>
    </location>
</feature>
<gene>
    <name evidence="11" type="ORF">CLO192961_LOCUS176556</name>
</gene>
<dbReference type="EMBL" id="CABFNS010000741">
    <property type="protein sequence ID" value="VUC25949.1"/>
    <property type="molecule type" value="Genomic_DNA"/>
</dbReference>
<keyword evidence="3" id="KW-0547">Nucleotide-binding</keyword>
<feature type="transmembrane region" description="Helical" evidence="8">
    <location>
        <begin position="195"/>
        <end position="216"/>
    </location>
</feature>
<dbReference type="SUPFAM" id="SSF90123">
    <property type="entry name" value="ABC transporter transmembrane region"/>
    <property type="match status" value="2"/>
</dbReference>
<evidence type="ECO:0000313" key="11">
    <source>
        <dbReference type="EMBL" id="VUC25949.1"/>
    </source>
</evidence>
<dbReference type="CDD" id="cd18578">
    <property type="entry name" value="ABC_6TM_Pgp_ABCB1_D2_like"/>
    <property type="match status" value="1"/>
</dbReference>
<accession>A0ABY6U4N3</accession>
<feature type="domain" description="ABC transporter" evidence="9">
    <location>
        <begin position="1022"/>
        <end position="1265"/>
    </location>
</feature>
<feature type="domain" description="ABC transmembrane type-1" evidence="10">
    <location>
        <begin position="700"/>
        <end position="987"/>
    </location>
</feature>
<evidence type="ECO:0000259" key="9">
    <source>
        <dbReference type="PROSITE" id="PS50893"/>
    </source>
</evidence>
<dbReference type="PROSITE" id="PS50893">
    <property type="entry name" value="ABC_TRANSPORTER_2"/>
    <property type="match status" value="2"/>
</dbReference>
<comment type="subcellular location">
    <subcellularLocation>
        <location evidence="1">Membrane</location>
        <topology evidence="1">Multi-pass membrane protein</topology>
    </subcellularLocation>
</comment>
<feature type="transmembrane region" description="Helical" evidence="8">
    <location>
        <begin position="697"/>
        <end position="720"/>
    </location>
</feature>
<proteinExistence type="predicted"/>
<feature type="domain" description="ABC transporter" evidence="9">
    <location>
        <begin position="374"/>
        <end position="619"/>
    </location>
</feature>
<evidence type="ECO:0000256" key="2">
    <source>
        <dbReference type="ARBA" id="ARBA00022692"/>
    </source>
</evidence>
<keyword evidence="4" id="KW-0067">ATP-binding</keyword>
<dbReference type="SMART" id="SM00382">
    <property type="entry name" value="AAA"/>
    <property type="match status" value="2"/>
</dbReference>
<dbReference type="PANTHER" id="PTHR43394">
    <property type="entry name" value="ATP-DEPENDENT PERMEASE MDL1, MITOCHONDRIAL"/>
    <property type="match status" value="1"/>
</dbReference>
<reference evidence="11 12" key="1">
    <citation type="submission" date="2019-06" db="EMBL/GenBank/DDBJ databases">
        <authorList>
            <person name="Broberg M."/>
        </authorList>
    </citation>
    <scope>NUCLEOTIDE SEQUENCE [LARGE SCALE GENOMIC DNA]</scope>
</reference>
<feature type="transmembrane region" description="Helical" evidence="8">
    <location>
        <begin position="958"/>
        <end position="981"/>
    </location>
</feature>
<dbReference type="PROSITE" id="PS50929">
    <property type="entry name" value="ABC_TM1F"/>
    <property type="match status" value="2"/>
</dbReference>
<feature type="transmembrane region" description="Helical" evidence="8">
    <location>
        <begin position="922"/>
        <end position="946"/>
    </location>
</feature>
<evidence type="ECO:0000256" key="3">
    <source>
        <dbReference type="ARBA" id="ARBA00022741"/>
    </source>
</evidence>
<dbReference type="PROSITE" id="PS00211">
    <property type="entry name" value="ABC_TRANSPORTER_1"/>
    <property type="match status" value="2"/>
</dbReference>
<evidence type="ECO:0008006" key="13">
    <source>
        <dbReference type="Google" id="ProtNLM"/>
    </source>
</evidence>
<dbReference type="InterPro" id="IPR011527">
    <property type="entry name" value="ABC1_TM_dom"/>
</dbReference>
<dbReference type="InterPro" id="IPR027417">
    <property type="entry name" value="P-loop_NTPase"/>
</dbReference>
<evidence type="ECO:0000256" key="6">
    <source>
        <dbReference type="ARBA" id="ARBA00023136"/>
    </source>
</evidence>
<evidence type="ECO:0000256" key="1">
    <source>
        <dbReference type="ARBA" id="ARBA00004141"/>
    </source>
</evidence>
<evidence type="ECO:0000313" key="12">
    <source>
        <dbReference type="Proteomes" id="UP000766486"/>
    </source>
</evidence>